<reference evidence="1 2" key="1">
    <citation type="submission" date="2017-11" db="EMBL/GenBank/DDBJ databases">
        <title>Draft genome sequences of strains TRE 1, TRE D, TRE H and TRI 7, isolated from tamarins, belonging to four potential novel Bifidobacterium species.</title>
        <authorList>
            <person name="Mattarelli P."/>
            <person name="Modesto M."/>
            <person name="Bonetti A."/>
            <person name="Puglisi E."/>
            <person name="Morelli L."/>
        </authorList>
    </citation>
    <scope>NUCLEOTIDE SEQUENCE [LARGE SCALE GENOMIC DNA]</scope>
    <source>
        <strain evidence="2">TRED</strain>
    </source>
</reference>
<dbReference type="Proteomes" id="UP000228755">
    <property type="component" value="Unassembled WGS sequence"/>
</dbReference>
<keyword evidence="2" id="KW-1185">Reference proteome</keyword>
<name>A0A2M9HR78_9BIFI</name>
<accession>A0A2M9HR78</accession>
<dbReference type="EMBL" id="PGLQ01000002">
    <property type="protein sequence ID" value="PJM79326.1"/>
    <property type="molecule type" value="Genomic_DNA"/>
</dbReference>
<protein>
    <submittedName>
        <fullName evidence="1">CTP synthase</fullName>
    </submittedName>
</protein>
<evidence type="ECO:0000313" key="2">
    <source>
        <dbReference type="Proteomes" id="UP000228755"/>
    </source>
</evidence>
<gene>
    <name evidence="1" type="ORF">CUU80_04640</name>
</gene>
<proteinExistence type="predicted"/>
<comment type="caution">
    <text evidence="1">The sequence shown here is derived from an EMBL/GenBank/DDBJ whole genome shotgun (WGS) entry which is preliminary data.</text>
</comment>
<organism evidence="1 2">
    <name type="scientific">Bifidobacterium scaligerum</name>
    <dbReference type="NCBI Taxonomy" id="2052656"/>
    <lineage>
        <taxon>Bacteria</taxon>
        <taxon>Bacillati</taxon>
        <taxon>Actinomycetota</taxon>
        <taxon>Actinomycetes</taxon>
        <taxon>Bifidobacteriales</taxon>
        <taxon>Bifidobacteriaceae</taxon>
        <taxon>Bifidobacterium</taxon>
    </lineage>
</organism>
<dbReference type="AlphaFoldDB" id="A0A2M9HR78"/>
<evidence type="ECO:0000313" key="1">
    <source>
        <dbReference type="EMBL" id="PJM79326.1"/>
    </source>
</evidence>
<sequence length="292" mass="32944">MFADISAAAIFNLEYHWNLHQRQTIFIAASNGNSARVHGNVQRVFAKNPPICSVVRYQSSGRLRTVLLPNTTTGPATTAPSLPANAVIIDRVSVTSPARTLVDCGLHYPFTQTIAMFDSALRRGIVTREQILEICDTMQRDCGPVQRLLYYTNPLNENGGESFCYGTIIDEGFAVPELQHVFIAPQSPQGTLRVDFVWHTHDGRVIVLEFDGTDKYVNPSMTNKRGIRQVVHDERRREDFLKQAGVTTIIRVNYAEVEQRTPLTRKLLEANVPMARAHPFYERYTDVAGRVW</sequence>